<dbReference type="KEGG" id="cbot:ATE48_07565"/>
<dbReference type="AlphaFoldDB" id="A0A1B1AGU6"/>
<sequence>MDNQPYRSTPSKASSTWVQLIAAHTEAMRRYELAAKAAKEGAELEDEVDIVLGELAQIEQRALSEPAPDVVALRFKLRLWANSRVEDHDDDWRILAQDCERFLP</sequence>
<evidence type="ECO:0000313" key="1">
    <source>
        <dbReference type="EMBL" id="ANP45789.1"/>
    </source>
</evidence>
<proteinExistence type="predicted"/>
<dbReference type="EMBL" id="CP013244">
    <property type="protein sequence ID" value="ANP45789.1"/>
    <property type="molecule type" value="Genomic_DNA"/>
</dbReference>
<evidence type="ECO:0000313" key="2">
    <source>
        <dbReference type="Proteomes" id="UP000092498"/>
    </source>
</evidence>
<gene>
    <name evidence="1" type="ORF">ATE48_07565</name>
</gene>
<dbReference type="InParanoid" id="A0A1B1AGU6"/>
<name>A0A1B1AGU6_9PROT</name>
<dbReference type="Proteomes" id="UP000092498">
    <property type="component" value="Chromosome"/>
</dbReference>
<protein>
    <submittedName>
        <fullName evidence="1">Uncharacterized protein</fullName>
    </submittedName>
</protein>
<accession>A0A1B1AGU6</accession>
<keyword evidence="2" id="KW-1185">Reference proteome</keyword>
<reference evidence="1 2" key="1">
    <citation type="submission" date="2015-11" db="EMBL/GenBank/DDBJ databases">
        <title>Whole-Genome Sequence of Candidatus Oderbacter manganicum from the National Park Lower Oder Valley, Germany.</title>
        <authorList>
            <person name="Braun B."/>
            <person name="Liere K."/>
            <person name="Szewzyk U."/>
        </authorList>
    </citation>
    <scope>NUCLEOTIDE SEQUENCE [LARGE SCALE GENOMIC DNA]</scope>
    <source>
        <strain evidence="1 2">OTSz_A_272</strain>
    </source>
</reference>
<organism evidence="1 2">
    <name type="scientific">Candidatus Viadribacter manganicus</name>
    <dbReference type="NCBI Taxonomy" id="1759059"/>
    <lineage>
        <taxon>Bacteria</taxon>
        <taxon>Pseudomonadati</taxon>
        <taxon>Pseudomonadota</taxon>
        <taxon>Alphaproteobacteria</taxon>
        <taxon>Hyphomonadales</taxon>
        <taxon>Hyphomonadaceae</taxon>
        <taxon>Candidatus Viadribacter</taxon>
    </lineage>
</organism>